<name>A0ABX3IH31_9BACT</name>
<protein>
    <submittedName>
        <fullName evidence="3">Diguanylate cyclase</fullName>
    </submittedName>
</protein>
<dbReference type="SMART" id="SM00267">
    <property type="entry name" value="GGDEF"/>
    <property type="match status" value="1"/>
</dbReference>
<dbReference type="PANTHER" id="PTHR45138">
    <property type="entry name" value="REGULATORY COMPONENTS OF SENSORY TRANSDUCTION SYSTEM"/>
    <property type="match status" value="1"/>
</dbReference>
<keyword evidence="1" id="KW-1133">Transmembrane helix</keyword>
<gene>
    <name evidence="3" type="ORF">XJ44_05020</name>
</gene>
<dbReference type="InterPro" id="IPR050469">
    <property type="entry name" value="Diguanylate_Cyclase"/>
</dbReference>
<feature type="transmembrane region" description="Helical" evidence="1">
    <location>
        <begin position="6"/>
        <end position="26"/>
    </location>
</feature>
<dbReference type="PROSITE" id="PS50887">
    <property type="entry name" value="GGDEF"/>
    <property type="match status" value="1"/>
</dbReference>
<organism evidence="3 4">
    <name type="scientific">Thermosipho affectus</name>
    <dbReference type="NCBI Taxonomy" id="660294"/>
    <lineage>
        <taxon>Bacteria</taxon>
        <taxon>Thermotogati</taxon>
        <taxon>Thermotogota</taxon>
        <taxon>Thermotogae</taxon>
        <taxon>Thermotogales</taxon>
        <taxon>Fervidobacteriaceae</taxon>
        <taxon>Thermosipho</taxon>
    </lineage>
</organism>
<dbReference type="CDD" id="cd01949">
    <property type="entry name" value="GGDEF"/>
    <property type="match status" value="1"/>
</dbReference>
<keyword evidence="4" id="KW-1185">Reference proteome</keyword>
<evidence type="ECO:0000313" key="3">
    <source>
        <dbReference type="EMBL" id="ONN27149.1"/>
    </source>
</evidence>
<dbReference type="RefSeq" id="WP_075665923.1">
    <property type="nucleotide sequence ID" value="NZ_LBFC01000018.1"/>
</dbReference>
<dbReference type="Proteomes" id="UP000242616">
    <property type="component" value="Unassembled WGS sequence"/>
</dbReference>
<evidence type="ECO:0000313" key="4">
    <source>
        <dbReference type="Proteomes" id="UP000242616"/>
    </source>
</evidence>
<feature type="domain" description="GGDEF" evidence="2">
    <location>
        <begin position="372"/>
        <end position="491"/>
    </location>
</feature>
<reference evidence="3 4" key="1">
    <citation type="submission" date="2015-06" db="EMBL/GenBank/DDBJ databases">
        <title>Genome sequencing of Thermotogales isolates from hydrothermal vents.</title>
        <authorList>
            <person name="Haverkamp T.H."/>
            <person name="Kublanov I.V."/>
            <person name="Nesbo C.L."/>
        </authorList>
    </citation>
    <scope>NUCLEOTIDE SEQUENCE [LARGE SCALE GENOMIC DNA]</scope>
    <source>
        <strain evidence="4">ik275mar</strain>
    </source>
</reference>
<keyword evidence="1" id="KW-0472">Membrane</keyword>
<feature type="transmembrane region" description="Helical" evidence="1">
    <location>
        <begin position="290"/>
        <end position="310"/>
    </location>
</feature>
<keyword evidence="1" id="KW-0812">Transmembrane</keyword>
<comment type="caution">
    <text evidence="3">The sequence shown here is derived from an EMBL/GenBank/DDBJ whole genome shotgun (WGS) entry which is preliminary data.</text>
</comment>
<feature type="transmembrane region" description="Helical" evidence="1">
    <location>
        <begin position="150"/>
        <end position="167"/>
    </location>
</feature>
<dbReference type="SUPFAM" id="SSF55073">
    <property type="entry name" value="Nucleotide cyclase"/>
    <property type="match status" value="1"/>
</dbReference>
<proteinExistence type="predicted"/>
<dbReference type="InterPro" id="IPR000160">
    <property type="entry name" value="GGDEF_dom"/>
</dbReference>
<dbReference type="InterPro" id="IPR043128">
    <property type="entry name" value="Rev_trsase/Diguanyl_cyclase"/>
</dbReference>
<dbReference type="EMBL" id="LBFC01000018">
    <property type="protein sequence ID" value="ONN27149.1"/>
    <property type="molecule type" value="Genomic_DNA"/>
</dbReference>
<feature type="transmembrane region" description="Helical" evidence="1">
    <location>
        <begin position="240"/>
        <end position="257"/>
    </location>
</feature>
<evidence type="ECO:0000256" key="1">
    <source>
        <dbReference type="SAM" id="Phobius"/>
    </source>
</evidence>
<feature type="transmembrane region" description="Helical" evidence="1">
    <location>
        <begin position="316"/>
        <end position="335"/>
    </location>
</feature>
<dbReference type="InterPro" id="IPR029787">
    <property type="entry name" value="Nucleotide_cyclase"/>
</dbReference>
<sequence length="491" mass="56545">MIKFYLKYFLYTLFIFLILFYIFYSLGNPKGIEISRINNTTLPKVIILKAFKTISFQIPVPKNSKYVFFPFIEGSSFSIKNNNFPIFTFGLGKSGRTWYTPFLIPIPKGVDVLTLEISGVYSIGLGKFFFINESEIWKYSILKFLTDNFLNISIGLISTLGFLLYLLSKNTGITRQKAYKYFAFSSFLAIIWLLDVISFEHFFYPLRKLFISCAYLSFTFLIRGIDLYNFSTIQKNTKRFSYLNILASILPLFTVTPQQLKTLTIFISPILILNGIFILYKIVKSYVSQNVTFASLFAITIIFDSIVLFFNLPFRMLSPFGIISLFLSFASSIILEYKEKIHELNVIYARSLIDPLTGACNRGFLGNIKLEKNDILIFIDLNKFKYINDTYGHDKGDEILKKLSSIIKSNLKSSDIFVRMGGDEFLIILKNSTKKEAEKLIKKIHNEFNKSSELSPTFSWGITNIEGSLKQSIRTADDLMYKMKSEKKASQ</sequence>
<dbReference type="NCBIfam" id="TIGR00254">
    <property type="entry name" value="GGDEF"/>
    <property type="match status" value="1"/>
</dbReference>
<feature type="transmembrane region" description="Helical" evidence="1">
    <location>
        <begin position="209"/>
        <end position="228"/>
    </location>
</feature>
<feature type="transmembrane region" description="Helical" evidence="1">
    <location>
        <begin position="263"/>
        <end position="283"/>
    </location>
</feature>
<accession>A0ABX3IH31</accession>
<dbReference type="Gene3D" id="3.30.70.270">
    <property type="match status" value="1"/>
</dbReference>
<evidence type="ECO:0000259" key="2">
    <source>
        <dbReference type="PROSITE" id="PS50887"/>
    </source>
</evidence>
<dbReference type="PANTHER" id="PTHR45138:SF6">
    <property type="entry name" value="DIGUANYLATE CYCLASE DGCN"/>
    <property type="match status" value="1"/>
</dbReference>
<dbReference type="Pfam" id="PF00990">
    <property type="entry name" value="GGDEF"/>
    <property type="match status" value="1"/>
</dbReference>
<feature type="transmembrane region" description="Helical" evidence="1">
    <location>
        <begin position="179"/>
        <end position="197"/>
    </location>
</feature>